<proteinExistence type="predicted"/>
<dbReference type="PANTHER" id="PTHR43102">
    <property type="entry name" value="SLR1143 PROTEIN"/>
    <property type="match status" value="1"/>
</dbReference>
<dbReference type="InterPro" id="IPR017455">
    <property type="entry name" value="Znf_FYVE-rel"/>
</dbReference>
<feature type="region of interest" description="Disordered" evidence="6">
    <location>
        <begin position="248"/>
        <end position="291"/>
    </location>
</feature>
<comment type="caution">
    <text evidence="9">The sequence shown here is derived from an EMBL/GenBank/DDBJ whole genome shotgun (WGS) entry which is preliminary data.</text>
</comment>
<dbReference type="Pfam" id="PF01363">
    <property type="entry name" value="FYVE"/>
    <property type="match status" value="1"/>
</dbReference>
<dbReference type="Gene3D" id="3.30.450.40">
    <property type="match status" value="1"/>
</dbReference>
<dbReference type="Gene3D" id="3.30.40.10">
    <property type="entry name" value="Zinc/RING finger domain, C3HC4 (zinc finger)"/>
    <property type="match status" value="1"/>
</dbReference>
<protein>
    <recommendedName>
        <fullName evidence="11">FYVE-type domain-containing protein</fullName>
    </recommendedName>
</protein>
<feature type="compositionally biased region" description="Polar residues" evidence="6">
    <location>
        <begin position="280"/>
        <end position="291"/>
    </location>
</feature>
<organism evidence="9 10">
    <name type="scientific">Achlya hypogyna</name>
    <name type="common">Oomycete</name>
    <name type="synonym">Protoachlya hypogyna</name>
    <dbReference type="NCBI Taxonomy" id="1202772"/>
    <lineage>
        <taxon>Eukaryota</taxon>
        <taxon>Sar</taxon>
        <taxon>Stramenopiles</taxon>
        <taxon>Oomycota</taxon>
        <taxon>Saprolegniomycetes</taxon>
        <taxon>Saprolegniales</taxon>
        <taxon>Achlyaceae</taxon>
        <taxon>Achlya</taxon>
    </lineage>
</organism>
<dbReference type="AlphaFoldDB" id="A0A1V9YQH2"/>
<dbReference type="Gene3D" id="2.30.29.30">
    <property type="entry name" value="Pleckstrin-homology domain (PH domain)/Phosphotyrosine-binding domain (PTB)"/>
    <property type="match status" value="1"/>
</dbReference>
<keyword evidence="5" id="KW-0175">Coiled coil</keyword>
<keyword evidence="2 4" id="KW-0863">Zinc-finger</keyword>
<evidence type="ECO:0008006" key="11">
    <source>
        <dbReference type="Google" id="ProtNLM"/>
    </source>
</evidence>
<dbReference type="SUPFAM" id="SSF50729">
    <property type="entry name" value="PH domain-like"/>
    <property type="match status" value="1"/>
</dbReference>
<dbReference type="InterPro" id="IPR000306">
    <property type="entry name" value="Znf_FYVE"/>
</dbReference>
<dbReference type="CDD" id="cd00065">
    <property type="entry name" value="FYVE_like_SF"/>
    <property type="match status" value="1"/>
</dbReference>
<feature type="coiled-coil region" evidence="5">
    <location>
        <begin position="643"/>
        <end position="670"/>
    </location>
</feature>
<dbReference type="SUPFAM" id="SSF55781">
    <property type="entry name" value="GAF domain-like"/>
    <property type="match status" value="1"/>
</dbReference>
<name>A0A1V9YQH2_ACHHY</name>
<evidence type="ECO:0000256" key="2">
    <source>
        <dbReference type="ARBA" id="ARBA00022771"/>
    </source>
</evidence>
<evidence type="ECO:0000256" key="5">
    <source>
        <dbReference type="SAM" id="Coils"/>
    </source>
</evidence>
<dbReference type="GO" id="GO:0035556">
    <property type="term" value="P:intracellular signal transduction"/>
    <property type="evidence" value="ECO:0007669"/>
    <property type="project" value="InterPro"/>
</dbReference>
<dbReference type="PROSITE" id="PS50186">
    <property type="entry name" value="DEP"/>
    <property type="match status" value="1"/>
</dbReference>
<dbReference type="Pfam" id="PF01590">
    <property type="entry name" value="GAF"/>
    <property type="match status" value="1"/>
</dbReference>
<reference evidence="9 10" key="1">
    <citation type="journal article" date="2014" name="Genome Biol. Evol.">
        <title>The secreted proteins of Achlya hypogyna and Thraustotheca clavata identify the ancestral oomycete secretome and reveal gene acquisitions by horizontal gene transfer.</title>
        <authorList>
            <person name="Misner I."/>
            <person name="Blouin N."/>
            <person name="Leonard G."/>
            <person name="Richards T.A."/>
            <person name="Lane C.E."/>
        </authorList>
    </citation>
    <scope>NUCLEOTIDE SEQUENCE [LARGE SCALE GENOMIC DNA]</scope>
    <source>
        <strain evidence="9 10">ATCC 48635</strain>
    </source>
</reference>
<evidence type="ECO:0000313" key="10">
    <source>
        <dbReference type="Proteomes" id="UP000243579"/>
    </source>
</evidence>
<accession>A0A1V9YQH2</accession>
<dbReference type="Proteomes" id="UP000243579">
    <property type="component" value="Unassembled WGS sequence"/>
</dbReference>
<dbReference type="EMBL" id="JNBR01001422">
    <property type="protein sequence ID" value="OQR87853.1"/>
    <property type="molecule type" value="Genomic_DNA"/>
</dbReference>
<evidence type="ECO:0000256" key="1">
    <source>
        <dbReference type="ARBA" id="ARBA00022723"/>
    </source>
</evidence>
<evidence type="ECO:0000256" key="3">
    <source>
        <dbReference type="ARBA" id="ARBA00022833"/>
    </source>
</evidence>
<sequence length="675" mass="74184">MSSNAPPPLAEKRGTFEFKYKSGPFSSWSLVFARLEGRWLSLYKKEDTNVRTAAIELGAGVAFKNLQDLENFPRRFDLVCMGGILPTLEWSFRFGSKRERDGWVAAVTHNINTLSTYENDAFPRFVEFEEARDALEAHVPQIKRPLSTKTSKTKPLLNALSFTGEDAMKTLVDLQYAPSPVEAHRILEKLLAMNLIHHILWSHDFTQHEIFCFTHNQKTHVVLDAFSLLLESNKFWINFAGGHDRSDSSATFASGQRAQSLRSTHSGVEESRPTMHSVVSGHSSNSDEQSVVSAASSFTTREITLMPQTQWTNPDPIKKCEVCAKSFSALRRKHHCRVCGGVVCGTCGAYTNLLVGGGMVNVRVCGSCRDSPRQASKTSSFASGTSSWVPTVSSSSSISACMDCDDVCAPTTITTYPLDFHWDNAWPKAPVCAHEEERLAALAATRVVGATPEALFDHLCSMAATAAKCSVAVIGFVDAEAFRITNEFGLPTTLPRTVPRDVAFASHAIMSTDPLICRDVGMDLRFCRNMTMRDQWGIAFYASCPLVLSSGAIVGVIEVYDDEARQRCACVGDRLDRIAKLIVKRLDEMAATPAAPVEAPEAEAPVAAPVQSTMETKLMELLQQTTGTQQQLQQQQGQMVNTLGSHSKQIDKLTEQLRRIEASLDAKAAREANEA</sequence>
<keyword evidence="3" id="KW-0862">Zinc</keyword>
<dbReference type="SUPFAM" id="SSF57903">
    <property type="entry name" value="FYVE/PHD zinc finger"/>
    <property type="match status" value="1"/>
</dbReference>
<dbReference type="InterPro" id="IPR029016">
    <property type="entry name" value="GAF-like_dom_sf"/>
</dbReference>
<feature type="compositionally biased region" description="Polar residues" evidence="6">
    <location>
        <begin position="248"/>
        <end position="266"/>
    </location>
</feature>
<evidence type="ECO:0000259" key="8">
    <source>
        <dbReference type="PROSITE" id="PS50186"/>
    </source>
</evidence>
<dbReference type="CDD" id="cd04371">
    <property type="entry name" value="DEP"/>
    <property type="match status" value="1"/>
</dbReference>
<dbReference type="PANTHER" id="PTHR43102:SF2">
    <property type="entry name" value="GAF DOMAIN-CONTAINING PROTEIN"/>
    <property type="match status" value="1"/>
</dbReference>
<dbReference type="InterPro" id="IPR013083">
    <property type="entry name" value="Znf_RING/FYVE/PHD"/>
</dbReference>
<evidence type="ECO:0000313" key="9">
    <source>
        <dbReference type="EMBL" id="OQR87853.1"/>
    </source>
</evidence>
<dbReference type="SMART" id="SM00064">
    <property type="entry name" value="FYVE"/>
    <property type="match status" value="1"/>
</dbReference>
<keyword evidence="1" id="KW-0479">Metal-binding</keyword>
<evidence type="ECO:0000256" key="6">
    <source>
        <dbReference type="SAM" id="MobiDB-lite"/>
    </source>
</evidence>
<evidence type="ECO:0000256" key="4">
    <source>
        <dbReference type="PROSITE-ProRule" id="PRU00091"/>
    </source>
</evidence>
<dbReference type="PROSITE" id="PS50178">
    <property type="entry name" value="ZF_FYVE"/>
    <property type="match status" value="1"/>
</dbReference>
<keyword evidence="10" id="KW-1185">Reference proteome</keyword>
<dbReference type="InterPro" id="IPR011011">
    <property type="entry name" value="Znf_FYVE_PHD"/>
</dbReference>
<feature type="domain" description="DEP" evidence="8">
    <location>
        <begin position="161"/>
        <end position="215"/>
    </location>
</feature>
<dbReference type="InterPro" id="IPR000591">
    <property type="entry name" value="DEP_dom"/>
</dbReference>
<evidence type="ECO:0000259" key="7">
    <source>
        <dbReference type="PROSITE" id="PS50178"/>
    </source>
</evidence>
<feature type="domain" description="FYVE-type" evidence="7">
    <location>
        <begin position="314"/>
        <end position="373"/>
    </location>
</feature>
<gene>
    <name evidence="9" type="ORF">ACHHYP_08010</name>
</gene>
<dbReference type="InterPro" id="IPR003018">
    <property type="entry name" value="GAF"/>
</dbReference>
<dbReference type="OrthoDB" id="10018316at2759"/>
<dbReference type="GO" id="GO:0008270">
    <property type="term" value="F:zinc ion binding"/>
    <property type="evidence" value="ECO:0007669"/>
    <property type="project" value="UniProtKB-KW"/>
</dbReference>
<dbReference type="InterPro" id="IPR011993">
    <property type="entry name" value="PH-like_dom_sf"/>
</dbReference>